<dbReference type="OrthoDB" id="185691at2"/>
<keyword evidence="1" id="KW-0805">Transcription regulation</keyword>
<evidence type="ECO:0000256" key="2">
    <source>
        <dbReference type="ARBA" id="ARBA00023163"/>
    </source>
</evidence>
<organism evidence="4 5">
    <name type="scientific">Brevifollis gellanilyticus</name>
    <dbReference type="NCBI Taxonomy" id="748831"/>
    <lineage>
        <taxon>Bacteria</taxon>
        <taxon>Pseudomonadati</taxon>
        <taxon>Verrucomicrobiota</taxon>
        <taxon>Verrucomicrobiia</taxon>
        <taxon>Verrucomicrobiales</taxon>
        <taxon>Verrucomicrobiaceae</taxon>
    </lineage>
</organism>
<evidence type="ECO:0000259" key="3">
    <source>
        <dbReference type="PROSITE" id="PS01124"/>
    </source>
</evidence>
<dbReference type="InterPro" id="IPR018060">
    <property type="entry name" value="HTH_AraC"/>
</dbReference>
<sequence length="281" mass="31737">MPTRRKYLNYTTPWGVSLSPVAKAGWSAFLIHESGYQPALNDWNHQDVDSPFWRLYHNPKAGCHIRFHGEDIALGPDSFVLIPANTIFDCCGPVLACHFWLHFTVTRLAGEVTEAPVVLKATPLLKALVEATIETHQRPPDDLREQRLHHQGAALLHAVFAEWEMPPSPAMPERLLEVLSLIQRAPHSILSNGFLAERAGMSVERFIRAFREHTGATPAAYVLNTRLRLAGEALALTDKTIDEIAVENGFPNRHYFTRMFARQLGCGPAEFRARQHRRRGR</sequence>
<evidence type="ECO:0000313" key="5">
    <source>
        <dbReference type="Proteomes" id="UP000321577"/>
    </source>
</evidence>
<dbReference type="RefSeq" id="WP_146850042.1">
    <property type="nucleotide sequence ID" value="NZ_BKAG01000010.1"/>
</dbReference>
<proteinExistence type="predicted"/>
<feature type="domain" description="HTH araC/xylS-type" evidence="3">
    <location>
        <begin position="176"/>
        <end position="274"/>
    </location>
</feature>
<keyword evidence="2" id="KW-0804">Transcription</keyword>
<dbReference type="Pfam" id="PF12833">
    <property type="entry name" value="HTH_18"/>
    <property type="match status" value="1"/>
</dbReference>
<evidence type="ECO:0000313" key="4">
    <source>
        <dbReference type="EMBL" id="GEP42442.1"/>
    </source>
</evidence>
<name>A0A512M6T1_9BACT</name>
<dbReference type="GO" id="GO:0043565">
    <property type="term" value="F:sequence-specific DNA binding"/>
    <property type="evidence" value="ECO:0007669"/>
    <property type="project" value="InterPro"/>
</dbReference>
<dbReference type="Proteomes" id="UP000321577">
    <property type="component" value="Unassembled WGS sequence"/>
</dbReference>
<dbReference type="SMART" id="SM00342">
    <property type="entry name" value="HTH_ARAC"/>
    <property type="match status" value="1"/>
</dbReference>
<gene>
    <name evidence="4" type="ORF">BGE01nite_17330</name>
</gene>
<dbReference type="EMBL" id="BKAG01000010">
    <property type="protein sequence ID" value="GEP42442.1"/>
    <property type="molecule type" value="Genomic_DNA"/>
</dbReference>
<accession>A0A512M6T1</accession>
<comment type="caution">
    <text evidence="4">The sequence shown here is derived from an EMBL/GenBank/DDBJ whole genome shotgun (WGS) entry which is preliminary data.</text>
</comment>
<dbReference type="GO" id="GO:0003700">
    <property type="term" value="F:DNA-binding transcription factor activity"/>
    <property type="evidence" value="ECO:0007669"/>
    <property type="project" value="InterPro"/>
</dbReference>
<dbReference type="PANTHER" id="PTHR11019">
    <property type="entry name" value="HTH-TYPE TRANSCRIPTIONAL REGULATOR NIMR"/>
    <property type="match status" value="1"/>
</dbReference>
<dbReference type="PROSITE" id="PS01124">
    <property type="entry name" value="HTH_ARAC_FAMILY_2"/>
    <property type="match status" value="1"/>
</dbReference>
<dbReference type="AlphaFoldDB" id="A0A512M6T1"/>
<evidence type="ECO:0000256" key="1">
    <source>
        <dbReference type="ARBA" id="ARBA00023015"/>
    </source>
</evidence>
<dbReference type="PANTHER" id="PTHR11019:SF159">
    <property type="entry name" value="TRANSCRIPTIONAL REGULATOR-RELATED"/>
    <property type="match status" value="1"/>
</dbReference>
<keyword evidence="5" id="KW-1185">Reference proteome</keyword>
<reference evidence="4 5" key="1">
    <citation type="submission" date="2019-07" db="EMBL/GenBank/DDBJ databases">
        <title>Whole genome shotgun sequence of Brevifollis gellanilyticus NBRC 108608.</title>
        <authorList>
            <person name="Hosoyama A."/>
            <person name="Uohara A."/>
            <person name="Ohji S."/>
            <person name="Ichikawa N."/>
        </authorList>
    </citation>
    <scope>NUCLEOTIDE SEQUENCE [LARGE SCALE GENOMIC DNA]</scope>
    <source>
        <strain evidence="4 5">NBRC 108608</strain>
    </source>
</reference>
<dbReference type="Gene3D" id="1.10.10.60">
    <property type="entry name" value="Homeodomain-like"/>
    <property type="match status" value="2"/>
</dbReference>
<dbReference type="InterPro" id="IPR009057">
    <property type="entry name" value="Homeodomain-like_sf"/>
</dbReference>
<protein>
    <recommendedName>
        <fullName evidence="3">HTH araC/xylS-type domain-containing protein</fullName>
    </recommendedName>
</protein>
<dbReference type="SUPFAM" id="SSF46689">
    <property type="entry name" value="Homeodomain-like"/>
    <property type="match status" value="2"/>
</dbReference>